<name>A0ACD3SYD2_PHODM</name>
<evidence type="ECO:0000313" key="2">
    <source>
        <dbReference type="Proteomes" id="UP000718715"/>
    </source>
</evidence>
<keyword evidence="2" id="KW-1185">Reference proteome</keyword>
<reference evidence="1" key="1">
    <citation type="submission" date="2018-03" db="EMBL/GenBank/DDBJ databases">
        <title>Genomic characterization of a polymicrobial infection associated with a disease outbreak in Pacific white shrimp (Litopenaeus vannamei).</title>
        <authorList>
            <person name="Turner J.W."/>
            <person name="Bachand P.T."/>
            <person name="Tallman J."/>
            <person name="Elledge N.C."/>
            <person name="Pinnell L.J."/>
            <person name="Laughlin R.C."/>
            <person name="Zimba P.V."/>
        </authorList>
    </citation>
    <scope>NUCLEOTIDE SEQUENCE</scope>
    <source>
        <strain evidence="1">Hep-2b-22</strain>
    </source>
</reference>
<proteinExistence type="predicted"/>
<comment type="caution">
    <text evidence="1">The sequence shown here is derived from an EMBL/GenBank/DDBJ whole genome shotgun (WGS) entry which is preliminary data.</text>
</comment>
<sequence length="335" mass="36850">MKKIILLTGLFSIPVLAATESTQIFVGIKGGYQWGLDDNYNHSNPEGTIVGLYGGLQFTPSWSWDVGYQYHDDLKADATSVNVKTWLIESALRYDWYLQENLSLYGRFGVAYWDMEKMQPSLDNLNANGFSPLGEVGVGYNITPSLSLSVGYQYIDSIGKSNTGKYDSHAALVSLAYTFGRTVQSARVEVTPTVESTPVPKKKIIDSKLQAKVWTFSEKNTAGFFGFDGIKPSNSLVQSLGEVASVLKAHPQARAIIVGHTDSIGAETYNQTLSERRVQAVAAQLIDLGVNNEQLELRSQGELSPVADNATKEGRAQNRRVEVTITSFQFEEQAK</sequence>
<organism evidence="1 2">
    <name type="scientific">Photobacterium damselae</name>
    <dbReference type="NCBI Taxonomy" id="38293"/>
    <lineage>
        <taxon>Bacteria</taxon>
        <taxon>Pseudomonadati</taxon>
        <taxon>Pseudomonadota</taxon>
        <taxon>Gammaproteobacteria</taxon>
        <taxon>Vibrionales</taxon>
        <taxon>Vibrionaceae</taxon>
        <taxon>Photobacterium</taxon>
    </lineage>
</organism>
<evidence type="ECO:0000313" key="1">
    <source>
        <dbReference type="EMBL" id="TMX74271.1"/>
    </source>
</evidence>
<protein>
    <submittedName>
        <fullName evidence="1">Uncharacterized protein</fullName>
    </submittedName>
</protein>
<accession>A0ACD3SYD2</accession>
<gene>
    <name evidence="1" type="ORF">DA092_12655</name>
</gene>
<dbReference type="EMBL" id="PZOJ01000099">
    <property type="protein sequence ID" value="TMX74271.1"/>
    <property type="molecule type" value="Genomic_DNA"/>
</dbReference>
<dbReference type="Proteomes" id="UP000718715">
    <property type="component" value="Unassembled WGS sequence"/>
</dbReference>